<comment type="similarity">
    <text evidence="1">Belongs to the pseudomonas-type ThrB family.</text>
</comment>
<dbReference type="Gene3D" id="1.20.1270.170">
    <property type="match status" value="1"/>
</dbReference>
<dbReference type="Pfam" id="PF01636">
    <property type="entry name" value="APH"/>
    <property type="match status" value="1"/>
</dbReference>
<proteinExistence type="inferred from homology"/>
<dbReference type="Gene3D" id="1.10.510.10">
    <property type="entry name" value="Transferase(Phosphotransferase) domain 1"/>
    <property type="match status" value="1"/>
</dbReference>
<feature type="domain" description="Aminoglycoside phosphotransferase" evidence="2">
    <location>
        <begin position="51"/>
        <end position="257"/>
    </location>
</feature>
<dbReference type="Proteomes" id="UP001597214">
    <property type="component" value="Unassembled WGS sequence"/>
</dbReference>
<dbReference type="Gene3D" id="3.30.200.70">
    <property type="match status" value="1"/>
</dbReference>
<protein>
    <submittedName>
        <fullName evidence="3">Phosphotransferase enzyme family protein</fullName>
    </submittedName>
</protein>
<sequence>MLKLSMMNKIVKTVDENWRSAIAETILTRWGYDEGSVYYYRGSANFIFVFKRDGKRYFLRFNHSSERNFDEIHDELRIVNYLHEHGVKVALPEISRHNQLIESVDTDHGLFYSVVFEALEGNHWDIENLKEEDYYSWGRALGRLHHIFKTMPDEFTLHRKSWFDQVEHIQPYLTSNEKEGLRVLVEKMKAIPVSNENYGSIHFDFELDNIIWNNNEVSILDFDDCSRNWYVADIVYALRDLEKLEGRMFDSFIEGYKHETALDERVLKHIEIFKVFHHYFALARLVRSVDIDEKDLVNDSLRGLRKKLLLYIQSYRENIDENTEIL</sequence>
<dbReference type="RefSeq" id="WP_377928964.1">
    <property type="nucleotide sequence ID" value="NZ_JBHUEM010000023.1"/>
</dbReference>
<name>A0ABW4LRG1_9BACI</name>
<reference evidence="4" key="1">
    <citation type="journal article" date="2019" name="Int. J. Syst. Evol. Microbiol.">
        <title>The Global Catalogue of Microorganisms (GCM) 10K type strain sequencing project: providing services to taxonomists for standard genome sequencing and annotation.</title>
        <authorList>
            <consortium name="The Broad Institute Genomics Platform"/>
            <consortium name="The Broad Institute Genome Sequencing Center for Infectious Disease"/>
            <person name="Wu L."/>
            <person name="Ma J."/>
        </authorList>
    </citation>
    <scope>NUCLEOTIDE SEQUENCE [LARGE SCALE GENOMIC DNA]</scope>
    <source>
        <strain evidence="4">CCUG 49339</strain>
    </source>
</reference>
<dbReference type="InterPro" id="IPR011009">
    <property type="entry name" value="Kinase-like_dom_sf"/>
</dbReference>
<evidence type="ECO:0000259" key="2">
    <source>
        <dbReference type="Pfam" id="PF01636"/>
    </source>
</evidence>
<dbReference type="SUPFAM" id="SSF56112">
    <property type="entry name" value="Protein kinase-like (PK-like)"/>
    <property type="match status" value="1"/>
</dbReference>
<dbReference type="EMBL" id="JBHUEM010000023">
    <property type="protein sequence ID" value="MFD1737744.1"/>
    <property type="molecule type" value="Genomic_DNA"/>
</dbReference>
<keyword evidence="4" id="KW-1185">Reference proteome</keyword>
<gene>
    <name evidence="3" type="ORF">ACFSCX_14505</name>
</gene>
<organism evidence="3 4">
    <name type="scientific">Bacillus salitolerans</name>
    <dbReference type="NCBI Taxonomy" id="1437434"/>
    <lineage>
        <taxon>Bacteria</taxon>
        <taxon>Bacillati</taxon>
        <taxon>Bacillota</taxon>
        <taxon>Bacilli</taxon>
        <taxon>Bacillales</taxon>
        <taxon>Bacillaceae</taxon>
        <taxon>Bacillus</taxon>
    </lineage>
</organism>
<comment type="caution">
    <text evidence="3">The sequence shown here is derived from an EMBL/GenBank/DDBJ whole genome shotgun (WGS) entry which is preliminary data.</text>
</comment>
<evidence type="ECO:0000313" key="3">
    <source>
        <dbReference type="EMBL" id="MFD1737744.1"/>
    </source>
</evidence>
<dbReference type="PANTHER" id="PTHR21064">
    <property type="entry name" value="AMINOGLYCOSIDE PHOSPHOTRANSFERASE DOMAIN-CONTAINING PROTEIN-RELATED"/>
    <property type="match status" value="1"/>
</dbReference>
<accession>A0ABW4LRG1</accession>
<dbReference type="PANTHER" id="PTHR21064:SF6">
    <property type="entry name" value="AMINOGLYCOSIDE PHOSPHOTRANSFERASE DOMAIN-CONTAINING PROTEIN"/>
    <property type="match status" value="1"/>
</dbReference>
<evidence type="ECO:0000256" key="1">
    <source>
        <dbReference type="ARBA" id="ARBA00038240"/>
    </source>
</evidence>
<dbReference type="InterPro" id="IPR050249">
    <property type="entry name" value="Pseudomonas-type_ThrB"/>
</dbReference>
<evidence type="ECO:0000313" key="4">
    <source>
        <dbReference type="Proteomes" id="UP001597214"/>
    </source>
</evidence>
<dbReference type="InterPro" id="IPR002575">
    <property type="entry name" value="Aminoglycoside_PTrfase"/>
</dbReference>